<dbReference type="Pfam" id="PF06060">
    <property type="entry name" value="Mesothelin"/>
    <property type="match status" value="1"/>
</dbReference>
<keyword evidence="4" id="KW-0130">Cell adhesion</keyword>
<sequence>MLQLFQAGLLLVFLFGRQFLETRASDSSNQRARPSPTPDHQWHEAFDMTEHDADILNDRSLHDVADVYDNFFVPGASGWRDLNMTAIMREAEKQRQDAMQNGHSSRPVFIKQPVIPNTVLKRLSPDIIQNMTAAEVLQLADATEMSYESMTHLLSNLRPQEFDKLLSLSRNYTDFETESPDPTTAKAVIDSCHRHWGPVSQWTVSQVARLGPMLTSLNIEQIKQLNDEVLPEVIKAFARLGFQGQATRTLVLKAKRSWGAIGTWTLDKFTTLGPLQTYLTPQDLKQIQPGQLNFTSLLSLLGSLDLDRGQARAVINIAAGLPEWRWTLEQVQSLGKMTRFLDSRELRAAPASAFASPELLKELLPSDGRGHQQQTKEIARVLKESRGTVNDWTAEDFRSMGRAASGLEVNDLEQLDPSVVQGAIADIADAEYSPRQRNVLIEKYREARGSRDTSMSADEVRQMKGLAVGLSTSDLAHMDPQDVRESMDVFASNANKMKKTQKREIIKQLKEAPGGIQDAIQDMGDMVKELPLRDLDSLCTANFTAAADENSTGVAAAGRMNWTEGQSMKLFRCFKDEVLGSSEGEGGSSADLLTPATIRYMGSMAKGMSCDDVEGFVADDILPTVGAMMEQEGWSPRLLDCTHQKIKASLSAAHDDYTADFTEIEIAALRGQLLKELSVEELNSIPSSHCEMLYSEIGNEDLIGLKRDKRKALTSNALQCLGVDGQANTIEQDTMDIIGNLACDLEADMLRRLSSDVFTGNLYSMQKCCLNIDQMVVIGERLVQEMGSPNQWMSDTISDIGPLLVSLSELEIQNLEEEQFSLVAEDVMVRFAEYKDKWSRYCDVDLRPQDISSREEGFVTMAIKAKDALVAVAQADVSGRKRRDSTYSPTCNEIESLSDGNIAWTVDELGAMTVNTFDSCGYALGEVTGFSDAQLAALLDKAKEAWGQAADMTPDQISQLGHIASKFTAAEIGQLNLTETDTVYAIAQYNIYTSDQLSAGVGRFSELSGLSVTSLDSLDLTALANFLCGLTAVEMEDIASIAYQEAANAIGELRSCDAGQWATLKTKAVDGYGAINTWMPEVFAEVGSVVAGFTTQELSSLSDASIAGIKPHAVSLIPPQTLAAGWSSAQLSKLDQLQAEAVTEEQLAALSQEQRSALLEAEYGDDISLAEIEETTEVVVVEDDGDKDGNGAGNQSAGLVPTIIIMCNLMYRAISIT</sequence>
<dbReference type="PANTHER" id="PTHR23412:SF17">
    <property type="entry name" value="OTOANCORIN"/>
    <property type="match status" value="1"/>
</dbReference>
<dbReference type="GO" id="GO:0007160">
    <property type="term" value="P:cell-matrix adhesion"/>
    <property type="evidence" value="ECO:0007669"/>
    <property type="project" value="TreeGrafter"/>
</dbReference>
<proteinExistence type="inferred from homology"/>
<evidence type="ECO:0000313" key="10">
    <source>
        <dbReference type="Proteomes" id="UP000887568"/>
    </source>
</evidence>
<dbReference type="Pfam" id="PF21058">
    <property type="entry name" value="Stereocilin"/>
    <property type="match status" value="1"/>
</dbReference>
<keyword evidence="6" id="KW-0325">Glycoprotein</keyword>
<keyword evidence="10" id="KW-1185">Reference proteome</keyword>
<evidence type="ECO:0000256" key="4">
    <source>
        <dbReference type="ARBA" id="ARBA00022889"/>
    </source>
</evidence>
<dbReference type="Proteomes" id="UP000887568">
    <property type="component" value="Unplaced"/>
</dbReference>
<dbReference type="AlphaFoldDB" id="A0A914AK07"/>
<dbReference type="GO" id="GO:0009986">
    <property type="term" value="C:cell surface"/>
    <property type="evidence" value="ECO:0007669"/>
    <property type="project" value="TreeGrafter"/>
</dbReference>
<evidence type="ECO:0000256" key="2">
    <source>
        <dbReference type="ARBA" id="ARBA00011016"/>
    </source>
</evidence>
<comment type="similarity">
    <text evidence="2">Belongs to the mesothelin family.</text>
</comment>
<dbReference type="GO" id="GO:0016020">
    <property type="term" value="C:membrane"/>
    <property type="evidence" value="ECO:0007669"/>
    <property type="project" value="UniProtKB-SubCell"/>
</dbReference>
<feature type="signal peptide" evidence="7">
    <location>
        <begin position="1"/>
        <end position="24"/>
    </location>
</feature>
<dbReference type="EnsemblMetazoa" id="XM_038207968.1">
    <property type="protein sequence ID" value="XP_038063896.1"/>
    <property type="gene ID" value="LOC119734462"/>
</dbReference>
<dbReference type="PANTHER" id="PTHR23412">
    <property type="entry name" value="STEREOCILIN RELATED"/>
    <property type="match status" value="1"/>
</dbReference>
<evidence type="ECO:0000259" key="8">
    <source>
        <dbReference type="Pfam" id="PF21058"/>
    </source>
</evidence>
<dbReference type="RefSeq" id="XP_038063896.1">
    <property type="nucleotide sequence ID" value="XM_038207968.1"/>
</dbReference>
<comment type="subcellular location">
    <subcellularLocation>
        <location evidence="1">Membrane</location>
    </subcellularLocation>
</comment>
<accession>A0A914AK07</accession>
<evidence type="ECO:0000256" key="6">
    <source>
        <dbReference type="ARBA" id="ARBA00023180"/>
    </source>
</evidence>
<evidence type="ECO:0000313" key="9">
    <source>
        <dbReference type="EnsemblMetazoa" id="XP_038063896.1"/>
    </source>
</evidence>
<dbReference type="OMA" id="TCEMIDN"/>
<organism evidence="9 10">
    <name type="scientific">Patiria miniata</name>
    <name type="common">Bat star</name>
    <name type="synonym">Asterina miniata</name>
    <dbReference type="NCBI Taxonomy" id="46514"/>
    <lineage>
        <taxon>Eukaryota</taxon>
        <taxon>Metazoa</taxon>
        <taxon>Echinodermata</taxon>
        <taxon>Eleutherozoa</taxon>
        <taxon>Asterozoa</taxon>
        <taxon>Asteroidea</taxon>
        <taxon>Valvatacea</taxon>
        <taxon>Valvatida</taxon>
        <taxon>Asterinidae</taxon>
        <taxon>Patiria</taxon>
    </lineage>
</organism>
<evidence type="ECO:0000256" key="3">
    <source>
        <dbReference type="ARBA" id="ARBA00022729"/>
    </source>
</evidence>
<keyword evidence="5" id="KW-0472">Membrane</keyword>
<dbReference type="InterPro" id="IPR010335">
    <property type="entry name" value="Mesothelin"/>
</dbReference>
<dbReference type="InterPro" id="IPR048992">
    <property type="entry name" value="Stereocilin_LRR"/>
</dbReference>
<dbReference type="GeneID" id="119734462"/>
<keyword evidence="3 7" id="KW-0732">Signal</keyword>
<name>A0A914AK07_PATMI</name>
<feature type="chain" id="PRO_5037403261" description="Stereocilin LRR domain-containing protein" evidence="7">
    <location>
        <begin position="25"/>
        <end position="1217"/>
    </location>
</feature>
<evidence type="ECO:0000256" key="1">
    <source>
        <dbReference type="ARBA" id="ARBA00004370"/>
    </source>
</evidence>
<feature type="domain" description="Stereocilin LRR" evidence="8">
    <location>
        <begin position="225"/>
        <end position="479"/>
    </location>
</feature>
<evidence type="ECO:0000256" key="7">
    <source>
        <dbReference type="SAM" id="SignalP"/>
    </source>
</evidence>
<evidence type="ECO:0000256" key="5">
    <source>
        <dbReference type="ARBA" id="ARBA00023136"/>
    </source>
</evidence>
<protein>
    <recommendedName>
        <fullName evidence="8">Stereocilin LRR domain-containing protein</fullName>
    </recommendedName>
</protein>
<dbReference type="InterPro" id="IPR026664">
    <property type="entry name" value="Stereocilin-rel"/>
</dbReference>
<reference evidence="9" key="1">
    <citation type="submission" date="2022-11" db="UniProtKB">
        <authorList>
            <consortium name="EnsemblMetazoa"/>
        </authorList>
    </citation>
    <scope>IDENTIFICATION</scope>
</reference>
<dbReference type="OrthoDB" id="8195838at2759"/>